<dbReference type="SUPFAM" id="SSF55326">
    <property type="entry name" value="PurM N-terminal domain-like"/>
    <property type="match status" value="1"/>
</dbReference>
<dbReference type="NCBIfam" id="TIGR01379">
    <property type="entry name" value="thiL"/>
    <property type="match status" value="1"/>
</dbReference>
<dbReference type="SUPFAM" id="SSF56042">
    <property type="entry name" value="PurM C-terminal domain-like"/>
    <property type="match status" value="1"/>
</dbReference>
<dbReference type="InterPro" id="IPR010918">
    <property type="entry name" value="PurM-like_C_dom"/>
</dbReference>
<dbReference type="Pfam" id="PF00586">
    <property type="entry name" value="AIRS"/>
    <property type="match status" value="1"/>
</dbReference>
<gene>
    <name evidence="3" type="ORF">MNBD_NITROSPINAE01-1791</name>
</gene>
<reference evidence="3" key="1">
    <citation type="submission" date="2018-06" db="EMBL/GenBank/DDBJ databases">
        <authorList>
            <person name="Zhirakovskaya E."/>
        </authorList>
    </citation>
    <scope>NUCLEOTIDE SEQUENCE</scope>
</reference>
<name>A0A3B1C0I1_9ZZZZ</name>
<accession>A0A3B1C0I1</accession>
<dbReference type="PIRSF" id="PIRSF005303">
    <property type="entry name" value="Thiam_monoph_kin"/>
    <property type="match status" value="1"/>
</dbReference>
<proteinExistence type="inferred from homology"/>
<dbReference type="InterPro" id="IPR006283">
    <property type="entry name" value="ThiL-like"/>
</dbReference>
<dbReference type="CDD" id="cd02194">
    <property type="entry name" value="ThiL"/>
    <property type="match status" value="1"/>
</dbReference>
<keyword evidence="3" id="KW-0418">Kinase</keyword>
<evidence type="ECO:0000259" key="2">
    <source>
        <dbReference type="Pfam" id="PF02769"/>
    </source>
</evidence>
<dbReference type="PANTHER" id="PTHR30270:SF0">
    <property type="entry name" value="THIAMINE-MONOPHOSPHATE KINASE"/>
    <property type="match status" value="1"/>
</dbReference>
<dbReference type="Gene3D" id="3.30.1330.10">
    <property type="entry name" value="PurM-like, N-terminal domain"/>
    <property type="match status" value="1"/>
</dbReference>
<evidence type="ECO:0000313" key="3">
    <source>
        <dbReference type="EMBL" id="VAX17268.1"/>
    </source>
</evidence>
<dbReference type="GO" id="GO:0009030">
    <property type="term" value="F:thiamine-phosphate kinase activity"/>
    <property type="evidence" value="ECO:0007669"/>
    <property type="project" value="UniProtKB-EC"/>
</dbReference>
<evidence type="ECO:0000259" key="1">
    <source>
        <dbReference type="Pfam" id="PF00586"/>
    </source>
</evidence>
<feature type="domain" description="PurM-like C-terminal" evidence="2">
    <location>
        <begin position="155"/>
        <end position="309"/>
    </location>
</feature>
<dbReference type="HAMAP" id="MF_02128">
    <property type="entry name" value="TMP_kinase"/>
    <property type="match status" value="1"/>
</dbReference>
<sequence>MGKLNELDIVRRIEKKFAGPAKGLVTGIGDDCAVIAPTLGCEVVVTTDTLVEGVHFRCDLSPARLIGEKSAAVNLSDVAAMGAKPKFCFLSLTLTNKIDGRWVASYLAGFEKTVKKHGVALAGGNVAMAGRDLSFTVTLMGEVKPKLKVLRSGAKPGDHVFVTGTPGDAILGLNLSLKKKKQYSTNERKLIKRHQAPTPRVEWGMALAKSGAVSAMIDISDGVALDLTRMMDASKTSAEIDLMRFPLSQAAFGILETGKTKTWETILTGGEDYELLFTVREEKFKKVMELIKQGKIDASPIGLVTKRKRKPVLILDPEEREVNLSRLGFIHRI</sequence>
<organism evidence="3">
    <name type="scientific">hydrothermal vent metagenome</name>
    <dbReference type="NCBI Taxonomy" id="652676"/>
    <lineage>
        <taxon>unclassified sequences</taxon>
        <taxon>metagenomes</taxon>
        <taxon>ecological metagenomes</taxon>
    </lineage>
</organism>
<dbReference type="Pfam" id="PF02769">
    <property type="entry name" value="AIRS_C"/>
    <property type="match status" value="1"/>
</dbReference>
<protein>
    <submittedName>
        <fullName evidence="3">Thiamine-monophosphate kinase</fullName>
        <ecNumber evidence="3">2.7.4.16</ecNumber>
    </submittedName>
</protein>
<keyword evidence="3" id="KW-0808">Transferase</keyword>
<dbReference type="EC" id="2.7.4.16" evidence="3"/>
<dbReference type="InterPro" id="IPR036921">
    <property type="entry name" value="PurM-like_N_sf"/>
</dbReference>
<dbReference type="GO" id="GO:0009228">
    <property type="term" value="P:thiamine biosynthetic process"/>
    <property type="evidence" value="ECO:0007669"/>
    <property type="project" value="InterPro"/>
</dbReference>
<dbReference type="AlphaFoldDB" id="A0A3B1C0I1"/>
<dbReference type="PANTHER" id="PTHR30270">
    <property type="entry name" value="THIAMINE-MONOPHOSPHATE KINASE"/>
    <property type="match status" value="1"/>
</dbReference>
<feature type="domain" description="PurM-like N-terminal" evidence="1">
    <location>
        <begin position="29"/>
        <end position="143"/>
    </location>
</feature>
<dbReference type="InterPro" id="IPR036676">
    <property type="entry name" value="PurM-like_C_sf"/>
</dbReference>
<dbReference type="InterPro" id="IPR016188">
    <property type="entry name" value="PurM-like_N"/>
</dbReference>
<dbReference type="Gene3D" id="3.90.650.10">
    <property type="entry name" value="PurM-like C-terminal domain"/>
    <property type="match status" value="1"/>
</dbReference>
<dbReference type="EMBL" id="UOGC01000049">
    <property type="protein sequence ID" value="VAX17268.1"/>
    <property type="molecule type" value="Genomic_DNA"/>
</dbReference>